<dbReference type="AlphaFoldDB" id="A0A2M8KEZ3"/>
<dbReference type="Proteomes" id="UP000231450">
    <property type="component" value="Unassembled WGS sequence"/>
</dbReference>
<evidence type="ECO:0000313" key="1">
    <source>
        <dbReference type="EMBL" id="PJE58453.1"/>
    </source>
</evidence>
<dbReference type="Gene3D" id="3.30.470.20">
    <property type="entry name" value="ATP-grasp fold, B domain"/>
    <property type="match status" value="1"/>
</dbReference>
<name>A0A2M8KEZ3_9BACT</name>
<evidence type="ECO:0000313" key="2">
    <source>
        <dbReference type="Proteomes" id="UP000231450"/>
    </source>
</evidence>
<reference evidence="2" key="1">
    <citation type="submission" date="2017-09" db="EMBL/GenBank/DDBJ databases">
        <title>Depth-based differentiation of microbial function through sediment-hosted aquifers and enrichment of novel symbionts in the deep terrestrial subsurface.</title>
        <authorList>
            <person name="Probst A.J."/>
            <person name="Ladd B."/>
            <person name="Jarett J.K."/>
            <person name="Geller-Mcgrath D.E."/>
            <person name="Sieber C.M.K."/>
            <person name="Emerson J.B."/>
            <person name="Anantharaman K."/>
            <person name="Thomas B.C."/>
            <person name="Malmstrom R."/>
            <person name="Stieglmeier M."/>
            <person name="Klingl A."/>
            <person name="Woyke T."/>
            <person name="Ryan C.M."/>
            <person name="Banfield J.F."/>
        </authorList>
    </citation>
    <scope>NUCLEOTIDE SEQUENCE [LARGE SCALE GENOMIC DNA]</scope>
</reference>
<organism evidence="1 2">
    <name type="scientific">Candidatus Portnoybacteria bacterium CG10_big_fil_rev_8_21_14_0_10_36_7</name>
    <dbReference type="NCBI Taxonomy" id="1974812"/>
    <lineage>
        <taxon>Bacteria</taxon>
        <taxon>Candidatus Portnoyibacteriota</taxon>
    </lineage>
</organism>
<protein>
    <submittedName>
        <fullName evidence="1">Uncharacterized protein</fullName>
    </submittedName>
</protein>
<comment type="caution">
    <text evidence="1">The sequence shown here is derived from an EMBL/GenBank/DDBJ whole genome shotgun (WGS) entry which is preliminary data.</text>
</comment>
<proteinExistence type="predicted"/>
<dbReference type="EMBL" id="PFDW01000014">
    <property type="protein sequence ID" value="PJE58453.1"/>
    <property type="molecule type" value="Genomic_DNA"/>
</dbReference>
<dbReference type="SUPFAM" id="SSF56059">
    <property type="entry name" value="Glutathione synthetase ATP-binding domain-like"/>
    <property type="match status" value="1"/>
</dbReference>
<gene>
    <name evidence="1" type="ORF">COU81_00690</name>
</gene>
<accession>A0A2M8KEZ3</accession>
<sequence length="70" mass="7554">MGEVLDSTVFNKDLSCVSVKAPVFSFEKLTGVSRELGPLMKSTGEIMGIGKDLNDALEKTAGYRTNNKIT</sequence>